<dbReference type="PROSITE" id="PS50885">
    <property type="entry name" value="HAMP"/>
    <property type="match status" value="1"/>
</dbReference>
<dbReference type="InterPro" id="IPR050482">
    <property type="entry name" value="Sensor_HK_TwoCompSys"/>
</dbReference>
<comment type="subcellular location">
    <subcellularLocation>
        <location evidence="1">Membrane</location>
    </subcellularLocation>
</comment>
<dbReference type="InterPro" id="IPR003594">
    <property type="entry name" value="HATPase_dom"/>
</dbReference>
<keyword evidence="6" id="KW-0472">Membrane</keyword>
<reference evidence="9" key="1">
    <citation type="submission" date="2017-12" db="EMBL/GenBank/DDBJ databases">
        <title>Draft genome sequence of Telmatospirillum siberiense 26-4b1T, an acidotolerant peatland alphaproteobacterium potentially involved in sulfur cycling.</title>
        <authorList>
            <person name="Hausmann B."/>
            <person name="Pjevac P."/>
            <person name="Schreck K."/>
            <person name="Herbold C.W."/>
            <person name="Daims H."/>
            <person name="Wagner M."/>
            <person name="Pester M."/>
            <person name="Loy A."/>
        </authorList>
    </citation>
    <scope>NUCLEOTIDE SEQUENCE [LARGE SCALE GENOMIC DNA]</scope>
    <source>
        <strain evidence="9">26-4b1</strain>
    </source>
</reference>
<name>A0A2N3PXT1_9PROT</name>
<dbReference type="Gene3D" id="3.30.565.10">
    <property type="entry name" value="Histidine kinase-like ATPase, C-terminal domain"/>
    <property type="match status" value="1"/>
</dbReference>
<comment type="caution">
    <text evidence="8">The sequence shown here is derived from an EMBL/GenBank/DDBJ whole genome shotgun (WGS) entry which is preliminary data.</text>
</comment>
<dbReference type="InterPro" id="IPR011712">
    <property type="entry name" value="Sig_transdc_His_kin_sub3_dim/P"/>
</dbReference>
<proteinExistence type="predicted"/>
<keyword evidence="3" id="KW-0808">Transferase</keyword>
<keyword evidence="6" id="KW-1133">Transmembrane helix</keyword>
<protein>
    <recommendedName>
        <fullName evidence="7">HAMP domain-containing protein</fullName>
    </recommendedName>
</protein>
<evidence type="ECO:0000256" key="5">
    <source>
        <dbReference type="ARBA" id="ARBA00023012"/>
    </source>
</evidence>
<dbReference type="SMART" id="SM00387">
    <property type="entry name" value="HATPase_c"/>
    <property type="match status" value="1"/>
</dbReference>
<keyword evidence="6" id="KW-0812">Transmembrane</keyword>
<dbReference type="GO" id="GO:0000155">
    <property type="term" value="F:phosphorelay sensor kinase activity"/>
    <property type="evidence" value="ECO:0007669"/>
    <property type="project" value="InterPro"/>
</dbReference>
<sequence>MVVVTTIAALLVMVHQARLRVVAERASAAELADHLAAEAVAALPPGAPDAMTRLQAVIASLPALRHVRVSVAVSGRPAGGESADGRSVTSGTPPRWFFDLLRPPPWELRHPIMMDGRRLGEVVISGDPSGEISELWDEMVLGGAMLLGLMVVFVGVVFWLVGQALHPLFLLGQGLGRLEQGNFNASLPPFDVPELADVGMKFNSLARSLARISGDNRFLIQKLISVQESERNMLAHELHDELGPCLFGIKAQAACIVRAARETAETDHAKTILGLVDDLQRLNRRILGRLRPLGLHDLGLVAAVGQLVDDWRGRAPEVDWQFRCVHFEAPSDESLALSIYRIIQECLTNAARHSGASRVVVEIGSGPAGGFGSIAPSWRGDPDFPVAYVAVGDNGRGRDEGCRRGFGLLGIHERVEGHGGVVTVNGGGGTGTLLEALLPLGPLVGMVGAGHA</sequence>
<dbReference type="CDD" id="cd16917">
    <property type="entry name" value="HATPase_UhpB-NarQ-NarX-like"/>
    <property type="match status" value="1"/>
</dbReference>
<dbReference type="SUPFAM" id="SSF55874">
    <property type="entry name" value="ATPase domain of HSP90 chaperone/DNA topoisomerase II/histidine kinase"/>
    <property type="match status" value="1"/>
</dbReference>
<dbReference type="InterPro" id="IPR036890">
    <property type="entry name" value="HATPase_C_sf"/>
</dbReference>
<dbReference type="PANTHER" id="PTHR24421:SF58">
    <property type="entry name" value="SIGNAL TRANSDUCTION HISTIDINE-PROTEIN KINASE_PHOSPHATASE UHPB"/>
    <property type="match status" value="1"/>
</dbReference>
<evidence type="ECO:0000256" key="3">
    <source>
        <dbReference type="ARBA" id="ARBA00022679"/>
    </source>
</evidence>
<evidence type="ECO:0000259" key="7">
    <source>
        <dbReference type="PROSITE" id="PS50885"/>
    </source>
</evidence>
<evidence type="ECO:0000313" key="8">
    <source>
        <dbReference type="EMBL" id="PKU25171.1"/>
    </source>
</evidence>
<evidence type="ECO:0000313" key="9">
    <source>
        <dbReference type="Proteomes" id="UP000233293"/>
    </source>
</evidence>
<dbReference type="Gene3D" id="1.20.5.1930">
    <property type="match status" value="1"/>
</dbReference>
<dbReference type="GO" id="GO:0016020">
    <property type="term" value="C:membrane"/>
    <property type="evidence" value="ECO:0007669"/>
    <property type="project" value="UniProtKB-SubCell"/>
</dbReference>
<feature type="domain" description="HAMP" evidence="7">
    <location>
        <begin position="162"/>
        <end position="214"/>
    </location>
</feature>
<evidence type="ECO:0000256" key="1">
    <source>
        <dbReference type="ARBA" id="ARBA00004370"/>
    </source>
</evidence>
<keyword evidence="2" id="KW-0597">Phosphoprotein</keyword>
<gene>
    <name evidence="8" type="ORF">CWS72_08235</name>
</gene>
<keyword evidence="5" id="KW-0902">Two-component regulatory system</keyword>
<dbReference type="PANTHER" id="PTHR24421">
    <property type="entry name" value="NITRATE/NITRITE SENSOR PROTEIN NARX-RELATED"/>
    <property type="match status" value="1"/>
</dbReference>
<feature type="transmembrane region" description="Helical" evidence="6">
    <location>
        <begin position="139"/>
        <end position="161"/>
    </location>
</feature>
<keyword evidence="4" id="KW-0418">Kinase</keyword>
<dbReference type="GO" id="GO:0046983">
    <property type="term" value="F:protein dimerization activity"/>
    <property type="evidence" value="ECO:0007669"/>
    <property type="project" value="InterPro"/>
</dbReference>
<accession>A0A2N3PXT1</accession>
<evidence type="ECO:0000256" key="6">
    <source>
        <dbReference type="SAM" id="Phobius"/>
    </source>
</evidence>
<keyword evidence="9" id="KW-1185">Reference proteome</keyword>
<dbReference type="AlphaFoldDB" id="A0A2N3PXT1"/>
<dbReference type="Proteomes" id="UP000233293">
    <property type="component" value="Unassembled WGS sequence"/>
</dbReference>
<evidence type="ECO:0000256" key="4">
    <source>
        <dbReference type="ARBA" id="ARBA00022777"/>
    </source>
</evidence>
<organism evidence="8 9">
    <name type="scientific">Telmatospirillum siberiense</name>
    <dbReference type="NCBI Taxonomy" id="382514"/>
    <lineage>
        <taxon>Bacteria</taxon>
        <taxon>Pseudomonadati</taxon>
        <taxon>Pseudomonadota</taxon>
        <taxon>Alphaproteobacteria</taxon>
        <taxon>Rhodospirillales</taxon>
        <taxon>Rhodospirillaceae</taxon>
        <taxon>Telmatospirillum</taxon>
    </lineage>
</organism>
<dbReference type="InterPro" id="IPR003660">
    <property type="entry name" value="HAMP_dom"/>
</dbReference>
<dbReference type="EMBL" id="PIUM01000006">
    <property type="protein sequence ID" value="PKU25171.1"/>
    <property type="molecule type" value="Genomic_DNA"/>
</dbReference>
<evidence type="ECO:0000256" key="2">
    <source>
        <dbReference type="ARBA" id="ARBA00022553"/>
    </source>
</evidence>
<dbReference type="Pfam" id="PF07730">
    <property type="entry name" value="HisKA_3"/>
    <property type="match status" value="1"/>
</dbReference>